<evidence type="ECO:0000313" key="1">
    <source>
        <dbReference type="EMBL" id="MEQ2208476.1"/>
    </source>
</evidence>
<feature type="non-terminal residue" evidence="1">
    <location>
        <position position="1"/>
    </location>
</feature>
<sequence length="98" mass="10907">YEIIPVICGLLNPKTGAGFPGQPAICRHSPSPVWTHQHLIGWNTVRVDGLLFSCATRRRFQPGQMFNTADNMFAPHRCLPRLPVTPATQSTPVKVRCK</sequence>
<gene>
    <name evidence="1" type="ORF">XENOCAPTIV_001519</name>
</gene>
<dbReference type="EMBL" id="JAHRIN010050527">
    <property type="protein sequence ID" value="MEQ2208476.1"/>
    <property type="molecule type" value="Genomic_DNA"/>
</dbReference>
<name>A0ABV0RL92_9TELE</name>
<protein>
    <recommendedName>
        <fullName evidence="3">Plastocyanin-like domain-containing protein</fullName>
    </recommendedName>
</protein>
<keyword evidence="2" id="KW-1185">Reference proteome</keyword>
<reference evidence="1 2" key="1">
    <citation type="submission" date="2021-06" db="EMBL/GenBank/DDBJ databases">
        <authorList>
            <person name="Palmer J.M."/>
        </authorList>
    </citation>
    <scope>NUCLEOTIDE SEQUENCE [LARGE SCALE GENOMIC DNA]</scope>
    <source>
        <strain evidence="1 2">XC_2019</strain>
        <tissue evidence="1">Muscle</tissue>
    </source>
</reference>
<dbReference type="Proteomes" id="UP001434883">
    <property type="component" value="Unassembled WGS sequence"/>
</dbReference>
<evidence type="ECO:0000313" key="2">
    <source>
        <dbReference type="Proteomes" id="UP001434883"/>
    </source>
</evidence>
<organism evidence="1 2">
    <name type="scientific">Xenoophorus captivus</name>
    <dbReference type="NCBI Taxonomy" id="1517983"/>
    <lineage>
        <taxon>Eukaryota</taxon>
        <taxon>Metazoa</taxon>
        <taxon>Chordata</taxon>
        <taxon>Craniata</taxon>
        <taxon>Vertebrata</taxon>
        <taxon>Euteleostomi</taxon>
        <taxon>Actinopterygii</taxon>
        <taxon>Neopterygii</taxon>
        <taxon>Teleostei</taxon>
        <taxon>Neoteleostei</taxon>
        <taxon>Acanthomorphata</taxon>
        <taxon>Ovalentaria</taxon>
        <taxon>Atherinomorphae</taxon>
        <taxon>Cyprinodontiformes</taxon>
        <taxon>Goodeidae</taxon>
        <taxon>Xenoophorus</taxon>
    </lineage>
</organism>
<proteinExistence type="predicted"/>
<accession>A0ABV0RL92</accession>
<evidence type="ECO:0008006" key="3">
    <source>
        <dbReference type="Google" id="ProtNLM"/>
    </source>
</evidence>
<comment type="caution">
    <text evidence="1">The sequence shown here is derived from an EMBL/GenBank/DDBJ whole genome shotgun (WGS) entry which is preliminary data.</text>
</comment>